<evidence type="ECO:0000256" key="7">
    <source>
        <dbReference type="ARBA" id="ARBA00022603"/>
    </source>
</evidence>
<name>A0A182DZZ3_ONCOC</name>
<dbReference type="Pfam" id="PF15630">
    <property type="entry name" value="CENP-S"/>
    <property type="match status" value="1"/>
</dbReference>
<reference evidence="11 12" key="2">
    <citation type="submission" date="2018-08" db="EMBL/GenBank/DDBJ databases">
        <authorList>
            <person name="Laetsch R D."/>
            <person name="Stevens L."/>
            <person name="Kumar S."/>
            <person name="Blaxter L. M."/>
        </authorList>
    </citation>
    <scope>NUCLEOTIDE SEQUENCE [LARGE SCALE GENOMIC DNA]</scope>
</reference>
<dbReference type="CDD" id="cd02440">
    <property type="entry name" value="AdoMet_MTases"/>
    <property type="match status" value="1"/>
</dbReference>
<dbReference type="OrthoDB" id="413520at2759"/>
<dbReference type="GO" id="GO:0005737">
    <property type="term" value="C:cytoplasm"/>
    <property type="evidence" value="ECO:0007669"/>
    <property type="project" value="UniProtKB-SubCell"/>
</dbReference>
<organism evidence="13">
    <name type="scientific">Onchocerca ochengi</name>
    <name type="common">Filarial nematode worm</name>
    <dbReference type="NCBI Taxonomy" id="42157"/>
    <lineage>
        <taxon>Eukaryota</taxon>
        <taxon>Metazoa</taxon>
        <taxon>Ecdysozoa</taxon>
        <taxon>Nematoda</taxon>
        <taxon>Chromadorea</taxon>
        <taxon>Rhabditida</taxon>
        <taxon>Spirurina</taxon>
        <taxon>Spiruromorpha</taxon>
        <taxon>Filarioidea</taxon>
        <taxon>Onchocercidae</taxon>
        <taxon>Onchocerca</taxon>
    </lineage>
</organism>
<dbReference type="SUPFAM" id="SSF53335">
    <property type="entry name" value="S-adenosyl-L-methionine-dependent methyltransferases"/>
    <property type="match status" value="1"/>
</dbReference>
<dbReference type="InterPro" id="IPR009072">
    <property type="entry name" value="Histone-fold"/>
</dbReference>
<feature type="compositionally biased region" description="Basic residues" evidence="10">
    <location>
        <begin position="391"/>
        <end position="402"/>
    </location>
</feature>
<dbReference type="PANTHER" id="PTHR13539">
    <property type="entry name" value="CALMODULIN-LYSINE N-METHYLTRANSFERASE"/>
    <property type="match status" value="1"/>
</dbReference>
<dbReference type="GO" id="GO:0046982">
    <property type="term" value="F:protein heterodimerization activity"/>
    <property type="evidence" value="ECO:0007669"/>
    <property type="project" value="InterPro"/>
</dbReference>
<dbReference type="InterPro" id="IPR029003">
    <property type="entry name" value="CENP-S/Mhf1"/>
</dbReference>
<keyword evidence="7" id="KW-0489">Methyltransferase</keyword>
<keyword evidence="6" id="KW-0963">Cytoplasm</keyword>
<dbReference type="STRING" id="42157.A0A182DZZ3"/>
<dbReference type="Gene3D" id="3.40.50.150">
    <property type="entry name" value="Vaccinia Virus protein VP39"/>
    <property type="match status" value="1"/>
</dbReference>
<dbReference type="AlphaFoldDB" id="A0A182DZZ3"/>
<dbReference type="InterPro" id="IPR019410">
    <property type="entry name" value="Methyltransf_16"/>
</dbReference>
<dbReference type="GO" id="GO:0032259">
    <property type="term" value="P:methylation"/>
    <property type="evidence" value="ECO:0007669"/>
    <property type="project" value="UniProtKB-KW"/>
</dbReference>
<evidence type="ECO:0000313" key="11">
    <source>
        <dbReference type="EMBL" id="VDK63800.1"/>
    </source>
</evidence>
<feature type="compositionally biased region" description="Basic and acidic residues" evidence="10">
    <location>
        <begin position="603"/>
        <end position="622"/>
    </location>
</feature>
<dbReference type="GO" id="GO:0018025">
    <property type="term" value="F:calmodulin-lysine N-methyltransferase activity"/>
    <property type="evidence" value="ECO:0007669"/>
    <property type="project" value="UniProtKB-EC"/>
</dbReference>
<evidence type="ECO:0000256" key="5">
    <source>
        <dbReference type="ARBA" id="ARBA00020594"/>
    </source>
</evidence>
<evidence type="ECO:0000313" key="13">
    <source>
        <dbReference type="WBParaSite" id="nOo.2.0.1.t01262-RA"/>
    </source>
</evidence>
<dbReference type="EC" id="2.1.1.60" evidence="3"/>
<reference evidence="13" key="1">
    <citation type="submission" date="2016-06" db="UniProtKB">
        <authorList>
            <consortium name="WormBaseParasite"/>
        </authorList>
    </citation>
    <scope>IDENTIFICATION</scope>
</reference>
<evidence type="ECO:0000256" key="8">
    <source>
        <dbReference type="ARBA" id="ARBA00022679"/>
    </source>
</evidence>
<evidence type="ECO:0000256" key="4">
    <source>
        <dbReference type="ARBA" id="ARBA00016400"/>
    </source>
</evidence>
<dbReference type="EMBL" id="UYRW01000153">
    <property type="protein sequence ID" value="VDK63800.1"/>
    <property type="molecule type" value="Genomic_DNA"/>
</dbReference>
<evidence type="ECO:0000256" key="2">
    <source>
        <dbReference type="ARBA" id="ARBA00004496"/>
    </source>
</evidence>
<evidence type="ECO:0000256" key="9">
    <source>
        <dbReference type="ARBA" id="ARBA00023242"/>
    </source>
</evidence>
<protein>
    <recommendedName>
        <fullName evidence="5">Calmodulin-lysine N-methyltransferase</fullName>
        <ecNumber evidence="3">2.1.1.60</ecNumber>
    </recommendedName>
    <alternativeName>
        <fullName evidence="4">Centromere protein S</fullName>
    </alternativeName>
</protein>
<dbReference type="InterPro" id="IPR025800">
    <property type="entry name" value="CaM-Lys-N-MeTrfase"/>
</dbReference>
<evidence type="ECO:0000256" key="3">
    <source>
        <dbReference type="ARBA" id="ARBA00011914"/>
    </source>
</evidence>
<comment type="subcellular location">
    <subcellularLocation>
        <location evidence="2">Cytoplasm</location>
    </subcellularLocation>
    <subcellularLocation>
        <location evidence="1">Nucleus</location>
    </subcellularLocation>
</comment>
<keyword evidence="8" id="KW-0808">Transferase</keyword>
<gene>
    <name evidence="11" type="ORF">NOO_LOCUS1262</name>
</gene>
<dbReference type="Gene3D" id="1.10.20.10">
    <property type="entry name" value="Histone, subunit A"/>
    <property type="match status" value="1"/>
</dbReference>
<evidence type="ECO:0000256" key="10">
    <source>
        <dbReference type="SAM" id="MobiDB-lite"/>
    </source>
</evidence>
<feature type="region of interest" description="Disordered" evidence="10">
    <location>
        <begin position="391"/>
        <end position="417"/>
    </location>
</feature>
<keyword evidence="12" id="KW-1185">Reference proteome</keyword>
<accession>A0A182DZZ3</accession>
<evidence type="ECO:0000256" key="6">
    <source>
        <dbReference type="ARBA" id="ARBA00022490"/>
    </source>
</evidence>
<dbReference type="CDD" id="cd22919">
    <property type="entry name" value="HFD_CENP-S"/>
    <property type="match status" value="1"/>
</dbReference>
<feature type="region of interest" description="Disordered" evidence="10">
    <location>
        <begin position="598"/>
        <end position="637"/>
    </location>
</feature>
<dbReference type="InterPro" id="IPR029063">
    <property type="entry name" value="SAM-dependent_MTases_sf"/>
</dbReference>
<feature type="compositionally biased region" description="Basic and acidic residues" evidence="10">
    <location>
        <begin position="1"/>
        <end position="14"/>
    </location>
</feature>
<keyword evidence="9" id="KW-0539">Nucleus</keyword>
<proteinExistence type="predicted"/>
<dbReference type="WBParaSite" id="nOo.2.0.1.t01262-RA">
    <property type="protein sequence ID" value="nOo.2.0.1.t01262-RA"/>
    <property type="gene ID" value="nOo.2.0.1.g01262"/>
</dbReference>
<sequence length="723" mass="81877">MDDMDLGKEDRNDKQSIVSGEDLSVVSNKRSKEEEEKSPSAEISKHEKLLSGAEVSKARQRWNLLSHHLRSNDKKPASNVTTDVEARFVVFEAFFIPKHSNTGRWFHLKSPVRDIEFDIHIYSAVTITPSVLTGFNNSGNIRIWPSEECLAYYLLKHERLVRGKTILELGSGMVGLSGLTSAALGATEVVLTDGNEKSVENIRRIIEMNKLSNHVTCSVLFWNIALPNRQFDAILCADCLFFTEEHCTLLNCIYQHLKPGGIAYIVAPDRSGTVRGFLDLVCKERKRWRSYQEIVDAIHYSCMLIEDEIVEELEKKGQKMEFDKEVVAQVAFAISDTLCKTWPNELLQYAKHARRSVVNISDLTLLFRKNESMLSLIGSIVESSLLPVRKRQSRKGANKKNAKAANSTEKMDNENSNDVDNLIFEKNALKLTDFWNQPSTSQERPLLLSETFKHSSSMEQKCMSSSISLQKKEVAKEKKETLSCYKQKANAITGSRKTENSRKRRNQITKQWLQPSFDLDSSKSGEEQQSEFLDINVSPPCYSSKKDLLEQESQFDTGSFSKTNEIVRGAANLCKKAKMNEKNVMVSLLKFDDEMIAESSTTDADRETTSHKRTNKTDRNETESQVGNLSDGKSIFSPETSVLNSVRRISKEQLTNTSSRNRSSTADDCFSSFKFESDDEDSGQNCSLSFTDKYVSMNNDQEQQQNISNEESDVDLDVTVFDF</sequence>
<feature type="region of interest" description="Disordered" evidence="10">
    <location>
        <begin position="1"/>
        <end position="52"/>
    </location>
</feature>
<dbReference type="PANTHER" id="PTHR13539:SF3">
    <property type="entry name" value="CALMODULIN-LYSINE N-METHYLTRANSFERASE"/>
    <property type="match status" value="1"/>
</dbReference>
<evidence type="ECO:0000313" key="12">
    <source>
        <dbReference type="Proteomes" id="UP000271087"/>
    </source>
</evidence>
<feature type="region of interest" description="Disordered" evidence="10">
    <location>
        <begin position="493"/>
        <end position="536"/>
    </location>
</feature>
<dbReference type="Pfam" id="PF10294">
    <property type="entry name" value="Methyltransf_16"/>
    <property type="match status" value="1"/>
</dbReference>
<dbReference type="GO" id="GO:0071821">
    <property type="term" value="C:FANCM-MHF complex"/>
    <property type="evidence" value="ECO:0007669"/>
    <property type="project" value="InterPro"/>
</dbReference>
<feature type="compositionally biased region" description="Basic and acidic residues" evidence="10">
    <location>
        <begin position="30"/>
        <end position="49"/>
    </location>
</feature>
<evidence type="ECO:0000256" key="1">
    <source>
        <dbReference type="ARBA" id="ARBA00004123"/>
    </source>
</evidence>
<dbReference type="Proteomes" id="UP000271087">
    <property type="component" value="Unassembled WGS sequence"/>
</dbReference>